<organism evidence="1 2">
    <name type="scientific">Ferroplasma acidarmanus Fer1</name>
    <dbReference type="NCBI Taxonomy" id="333146"/>
    <lineage>
        <taxon>Archaea</taxon>
        <taxon>Methanobacteriati</taxon>
        <taxon>Thermoplasmatota</taxon>
        <taxon>Thermoplasmata</taxon>
        <taxon>Thermoplasmatales</taxon>
        <taxon>Ferroplasmaceae</taxon>
        <taxon>Ferroplasma</taxon>
    </lineage>
</organism>
<dbReference type="Proteomes" id="UP000014660">
    <property type="component" value="Chromosome"/>
</dbReference>
<sequence length="527" mass="57186">MHRRYITFISLLVVAMFSIMPLSQLSSPSIAIDSNSPNKINPSLSNGLLGEVVNSWHVSGKTCAPSSASIESAITLKIDVTSFSESSGAGDTALYFIVSGVNVHTVYIGGTGVYTYTWDVNSMPGNINFHAEYLSGSEFYSMHSMAPEPSVFFHNSYSTFGNSNIHVEKYMNEMGYDGNNTIYLSSPDSGSYSVYGYTNLGIAKNSINDCGSTSNYQNDSVILKSIYDITNNSGNLSITIPLISSGISNDIIFPTSNPNNPDTFYTAFYQRIGLTMINAPPGANTNIQKSYNQGLNVTGPSCKGITPKQAYRNIGIQLISQLPWAGYVTGQYSIYKDLYALSGIGEHIPDAIGSGSVFEAYTINGGNPCTDGHGKNVFGGIELVKIDIPLNELKHSFRINMFSTNYYECVGPTGIIKSANASETINAVTSSAIYGTVGLKPGCSDGNHNYDTSLNSNVYIKSVNSGNFYKVPIKNGNYLFFAKPNTKYELFYRSGSNFEKFKDNSNSIISYIDSKNPGQSTSINLYE</sequence>
<dbReference type="KEGG" id="fac:FACI_IFERC01G1195"/>
<dbReference type="AlphaFoldDB" id="S0ASX2"/>
<name>S0ASX2_FERAC</name>
<dbReference type="GeneID" id="16025372"/>
<proteinExistence type="predicted"/>
<evidence type="ECO:0000313" key="1">
    <source>
        <dbReference type="EMBL" id="AGO61175.1"/>
    </source>
</evidence>
<keyword evidence="2" id="KW-1185">Reference proteome</keyword>
<evidence type="ECO:0000313" key="2">
    <source>
        <dbReference type="Proteomes" id="UP000014660"/>
    </source>
</evidence>
<dbReference type="RefSeq" id="WP_009887227.1">
    <property type="nucleotide sequence ID" value="NC_021592.1"/>
</dbReference>
<dbReference type="EMBL" id="CP004145">
    <property type="protein sequence ID" value="AGO61175.1"/>
    <property type="molecule type" value="Genomic_DNA"/>
</dbReference>
<reference evidence="1 2" key="1">
    <citation type="journal article" date="2007" name="Proc. Natl. Acad. Sci. U.S.A.">
        <title>Genome dynamics in a natural archaeal population.</title>
        <authorList>
            <person name="Allen E.E."/>
            <person name="Tyson G.W."/>
            <person name="Whitaker R.J."/>
            <person name="Detter J.C."/>
            <person name="Richardson P.M."/>
            <person name="Banfield J.F."/>
        </authorList>
    </citation>
    <scope>NUCLEOTIDE SEQUENCE [LARGE SCALE GENOMIC DNA]</scope>
    <source>
        <strain evidence="2">fer1</strain>
    </source>
</reference>
<protein>
    <submittedName>
        <fullName evidence="1">Uncharacterized protein</fullName>
    </submittedName>
</protein>
<dbReference type="HOGENOM" id="CLU_516405_0_0_2"/>
<accession>S0ASX2</accession>
<gene>
    <name evidence="1" type="ORF">FACI_IFERC00001G1195</name>
</gene>